<dbReference type="InterPro" id="IPR052244">
    <property type="entry name" value="Choline_transporter"/>
</dbReference>
<keyword evidence="12" id="KW-0739">Sodium transport</keyword>
<comment type="similarity">
    <text evidence="2 13">Belongs to the sodium:solute symporter (SSF) (TC 2.A.21) family.</text>
</comment>
<dbReference type="AlphaFoldDB" id="A0A7M7PR07"/>
<dbReference type="CDD" id="cd11474">
    <property type="entry name" value="SLC5sbd_CHT"/>
    <property type="match status" value="1"/>
</dbReference>
<keyword evidence="11" id="KW-0325">Glycoprotein</keyword>
<dbReference type="Gene3D" id="1.20.1730.10">
    <property type="entry name" value="Sodium/glucose cotransporter"/>
    <property type="match status" value="1"/>
</dbReference>
<evidence type="ECO:0000256" key="10">
    <source>
        <dbReference type="ARBA" id="ARBA00023136"/>
    </source>
</evidence>
<feature type="transmembrane region" description="Helical" evidence="14">
    <location>
        <begin position="429"/>
        <end position="450"/>
    </location>
</feature>
<feature type="transmembrane region" description="Helical" evidence="14">
    <location>
        <begin position="76"/>
        <end position="99"/>
    </location>
</feature>
<dbReference type="PROSITE" id="PS50283">
    <property type="entry name" value="NA_SOLUT_SYMP_3"/>
    <property type="match status" value="1"/>
</dbReference>
<keyword evidence="6" id="KW-0530">Neurotransmitter biosynthesis</keyword>
<dbReference type="OMA" id="WIGHIVF"/>
<feature type="transmembrane region" description="Helical" evidence="14">
    <location>
        <begin position="125"/>
        <end position="153"/>
    </location>
</feature>
<comment type="subcellular location">
    <subcellularLocation>
        <location evidence="1">Membrane</location>
        <topology evidence="1">Multi-pass membrane protein</topology>
    </subcellularLocation>
</comment>
<protein>
    <recommendedName>
        <fullName evidence="17">High-affinity choline transporter 1</fullName>
    </recommendedName>
</protein>
<dbReference type="InterPro" id="IPR001734">
    <property type="entry name" value="Na/solute_symporter"/>
</dbReference>
<proteinExistence type="inferred from homology"/>
<keyword evidence="7 14" id="KW-1133">Transmembrane helix</keyword>
<feature type="transmembrane region" description="Helical" evidence="14">
    <location>
        <begin position="369"/>
        <end position="389"/>
    </location>
</feature>
<dbReference type="InParanoid" id="A0A7M7PR07"/>
<evidence type="ECO:0000256" key="13">
    <source>
        <dbReference type="RuleBase" id="RU362091"/>
    </source>
</evidence>
<dbReference type="RefSeq" id="XP_030855005.1">
    <property type="nucleotide sequence ID" value="XM_030999145.1"/>
</dbReference>
<feature type="transmembrane region" description="Helical" evidence="14">
    <location>
        <begin position="159"/>
        <end position="178"/>
    </location>
</feature>
<dbReference type="GO" id="GO:0015871">
    <property type="term" value="P:choline transport"/>
    <property type="evidence" value="ECO:0000318"/>
    <property type="project" value="GO_Central"/>
</dbReference>
<evidence type="ECO:0000256" key="7">
    <source>
        <dbReference type="ARBA" id="ARBA00022989"/>
    </source>
</evidence>
<dbReference type="FunFam" id="1.20.1730.10:FF:000053">
    <property type="entry name" value="Uncharacterized protein"/>
    <property type="match status" value="1"/>
</dbReference>
<keyword evidence="4 14" id="KW-0812">Transmembrane</keyword>
<keyword evidence="3" id="KW-0813">Transport</keyword>
<reference evidence="15" key="2">
    <citation type="submission" date="2021-01" db="UniProtKB">
        <authorList>
            <consortium name="EnsemblMetazoa"/>
        </authorList>
    </citation>
    <scope>IDENTIFICATION</scope>
</reference>
<feature type="transmembrane region" description="Helical" evidence="14">
    <location>
        <begin position="470"/>
        <end position="488"/>
    </location>
</feature>
<feature type="transmembrane region" description="Helical" evidence="14">
    <location>
        <begin position="260"/>
        <end position="288"/>
    </location>
</feature>
<dbReference type="InterPro" id="IPR038377">
    <property type="entry name" value="Na/Glc_symporter_sf"/>
</dbReference>
<feature type="transmembrane region" description="Helical" evidence="14">
    <location>
        <begin position="230"/>
        <end position="248"/>
    </location>
</feature>
<evidence type="ECO:0000256" key="12">
    <source>
        <dbReference type="ARBA" id="ARBA00023201"/>
    </source>
</evidence>
<dbReference type="GO" id="GO:0008292">
    <property type="term" value="P:acetylcholine biosynthetic process"/>
    <property type="evidence" value="ECO:0000318"/>
    <property type="project" value="GO_Central"/>
</dbReference>
<evidence type="ECO:0000256" key="2">
    <source>
        <dbReference type="ARBA" id="ARBA00006434"/>
    </source>
</evidence>
<dbReference type="PANTHER" id="PTHR45897:SF4">
    <property type="entry name" value="HIGH-AFFINITY CHOLINE TRANSPORTER 1"/>
    <property type="match status" value="1"/>
</dbReference>
<feature type="transmembrane region" description="Helical" evidence="14">
    <location>
        <begin position="395"/>
        <end position="417"/>
    </location>
</feature>
<keyword evidence="16" id="KW-1185">Reference proteome</keyword>
<feature type="transmembrane region" description="Helical" evidence="14">
    <location>
        <begin position="45"/>
        <end position="64"/>
    </location>
</feature>
<evidence type="ECO:0008006" key="17">
    <source>
        <dbReference type="Google" id="ProtNLM"/>
    </source>
</evidence>
<dbReference type="FunCoup" id="A0A7M7PR07">
    <property type="interactions" value="8"/>
</dbReference>
<name>A0A7M7PR07_STRPU</name>
<dbReference type="GO" id="GO:0005886">
    <property type="term" value="C:plasma membrane"/>
    <property type="evidence" value="ECO:0000318"/>
    <property type="project" value="GO_Central"/>
</dbReference>
<evidence type="ECO:0000256" key="4">
    <source>
        <dbReference type="ARBA" id="ARBA00022692"/>
    </source>
</evidence>
<evidence type="ECO:0000256" key="1">
    <source>
        <dbReference type="ARBA" id="ARBA00004141"/>
    </source>
</evidence>
<dbReference type="GeneID" id="581846"/>
<feature type="transmembrane region" description="Helical" evidence="14">
    <location>
        <begin position="308"/>
        <end position="330"/>
    </location>
</feature>
<feature type="transmembrane region" description="Helical" evidence="14">
    <location>
        <begin position="6"/>
        <end position="25"/>
    </location>
</feature>
<dbReference type="Pfam" id="PF00474">
    <property type="entry name" value="SSF"/>
    <property type="match status" value="1"/>
</dbReference>
<dbReference type="GO" id="GO:0005307">
    <property type="term" value="F:choline:sodium symporter activity"/>
    <property type="evidence" value="ECO:0000318"/>
    <property type="project" value="GO_Central"/>
</dbReference>
<evidence type="ECO:0000256" key="3">
    <source>
        <dbReference type="ARBA" id="ARBA00022448"/>
    </source>
</evidence>
<dbReference type="PANTHER" id="PTHR45897">
    <property type="entry name" value="HIGH-AFFINITY CHOLINE TRANSPORTER 1"/>
    <property type="match status" value="1"/>
</dbReference>
<accession>A0A7M7PR07</accession>
<evidence type="ECO:0000256" key="9">
    <source>
        <dbReference type="ARBA" id="ARBA00023065"/>
    </source>
</evidence>
<keyword evidence="10 14" id="KW-0472">Membrane</keyword>
<sequence length="528" mass="57877">MAVHWGGVAGMIFFYLIILAVGIWASRKTKGANNTERVMVAGRDFGWFIGLFTLIATWVGGGYINGTAEVVFTPGWGLVWAQAPWGYSFSFVVNGLFFAKQMRAANYVTMIDPFQKKFGNRMGGILFLAAITGELLWCAAILAALGSTISVILELDQNLSVIISACIAVSYTLFGGLFSVAYTDIVQLVCIFIGLWLCVPFALTNKAVTPILQNSGSWLGEWDTRLTGQWIDSCLLIILGGVPWQAYFQRVLAAKTPHHARYLSFYAAFGCFFLSIPAYVMGAVGASTDWTMTNLNLNKTDPYETPGIILPAVIQYLTPPVVAFLGLGAISAAVMSSTDSSVLASSSMFTRNVYKNIFRQSASEREMMWVLRVAVIFVATIATVMALTVDSIYTLFVLCSDFVYVVLFPQFVCVIHIKKSNTYGSACAFVLGLFLRLAGGIFALGMPALIHYPYYDEELGQLFPFRTMAAILSFVSLVVVSYATDVIFRKGYLPKRFDFLNCVVDIDAATDQQVNGNVQALDIVDKMA</sequence>
<evidence type="ECO:0000313" key="15">
    <source>
        <dbReference type="EnsemblMetazoa" id="XP_030855005"/>
    </source>
</evidence>
<reference evidence="16" key="1">
    <citation type="submission" date="2015-02" db="EMBL/GenBank/DDBJ databases">
        <title>Genome sequencing for Strongylocentrotus purpuratus.</title>
        <authorList>
            <person name="Murali S."/>
            <person name="Liu Y."/>
            <person name="Vee V."/>
            <person name="English A."/>
            <person name="Wang M."/>
            <person name="Skinner E."/>
            <person name="Han Y."/>
            <person name="Muzny D.M."/>
            <person name="Worley K.C."/>
            <person name="Gibbs R.A."/>
        </authorList>
    </citation>
    <scope>NUCLEOTIDE SEQUENCE</scope>
</reference>
<keyword evidence="5" id="KW-0769">Symport</keyword>
<evidence type="ECO:0000256" key="5">
    <source>
        <dbReference type="ARBA" id="ARBA00022847"/>
    </source>
</evidence>
<dbReference type="Proteomes" id="UP000007110">
    <property type="component" value="Unassembled WGS sequence"/>
</dbReference>
<organism evidence="15 16">
    <name type="scientific">Strongylocentrotus purpuratus</name>
    <name type="common">Purple sea urchin</name>
    <dbReference type="NCBI Taxonomy" id="7668"/>
    <lineage>
        <taxon>Eukaryota</taxon>
        <taxon>Metazoa</taxon>
        <taxon>Echinodermata</taxon>
        <taxon>Eleutherozoa</taxon>
        <taxon>Echinozoa</taxon>
        <taxon>Echinoidea</taxon>
        <taxon>Euechinoidea</taxon>
        <taxon>Echinacea</taxon>
        <taxon>Camarodonta</taxon>
        <taxon>Echinidea</taxon>
        <taxon>Strongylocentrotidae</taxon>
        <taxon>Strongylocentrotus</taxon>
    </lineage>
</organism>
<dbReference type="KEGG" id="spu:581846"/>
<evidence type="ECO:0000256" key="6">
    <source>
        <dbReference type="ARBA" id="ARBA00022979"/>
    </source>
</evidence>
<keyword evidence="8" id="KW-0915">Sodium</keyword>
<evidence type="ECO:0000256" key="11">
    <source>
        <dbReference type="ARBA" id="ARBA00023180"/>
    </source>
</evidence>
<feature type="transmembrane region" description="Helical" evidence="14">
    <location>
        <begin position="185"/>
        <end position="203"/>
    </location>
</feature>
<keyword evidence="9" id="KW-0406">Ion transport</keyword>
<dbReference type="EnsemblMetazoa" id="XM_030999145">
    <property type="protein sequence ID" value="XP_030855005"/>
    <property type="gene ID" value="LOC581846"/>
</dbReference>
<evidence type="ECO:0000313" key="16">
    <source>
        <dbReference type="Proteomes" id="UP000007110"/>
    </source>
</evidence>
<evidence type="ECO:0000256" key="14">
    <source>
        <dbReference type="SAM" id="Phobius"/>
    </source>
</evidence>
<dbReference type="OrthoDB" id="546820at2759"/>
<evidence type="ECO:0000256" key="8">
    <source>
        <dbReference type="ARBA" id="ARBA00023053"/>
    </source>
</evidence>